<dbReference type="RefSeq" id="WP_131098066.1">
    <property type="nucleotide sequence ID" value="NZ_CP036455.1"/>
</dbReference>
<protein>
    <submittedName>
        <fullName evidence="4">Epimerase family protein</fullName>
    </submittedName>
</protein>
<dbReference type="Pfam" id="PF01370">
    <property type="entry name" value="Epimerase"/>
    <property type="match status" value="1"/>
</dbReference>
<comment type="similarity">
    <text evidence="1">Belongs to the NAD(P)-dependent epimerase/dehydratase family. SDR39U1 subfamily.</text>
</comment>
<dbReference type="InterPro" id="IPR013549">
    <property type="entry name" value="DUF1731"/>
</dbReference>
<dbReference type="PANTHER" id="PTHR11092">
    <property type="entry name" value="SUGAR NUCLEOTIDE EPIMERASE RELATED"/>
    <property type="match status" value="1"/>
</dbReference>
<dbReference type="InterPro" id="IPR036291">
    <property type="entry name" value="NAD(P)-bd_dom_sf"/>
</dbReference>
<evidence type="ECO:0000259" key="3">
    <source>
        <dbReference type="Pfam" id="PF08338"/>
    </source>
</evidence>
<dbReference type="Proteomes" id="UP000292235">
    <property type="component" value="Chromosome"/>
</dbReference>
<gene>
    <name evidence="4" type="ORF">EKD16_09860</name>
</gene>
<evidence type="ECO:0000259" key="2">
    <source>
        <dbReference type="Pfam" id="PF01370"/>
    </source>
</evidence>
<dbReference type="EMBL" id="CP036455">
    <property type="protein sequence ID" value="QBI53760.1"/>
    <property type="molecule type" value="Genomic_DNA"/>
</dbReference>
<evidence type="ECO:0000313" key="5">
    <source>
        <dbReference type="Proteomes" id="UP000292235"/>
    </source>
</evidence>
<proteinExistence type="inferred from homology"/>
<dbReference type="PANTHER" id="PTHR11092:SF0">
    <property type="entry name" value="EPIMERASE FAMILY PROTEIN SDR39U1"/>
    <property type="match status" value="1"/>
</dbReference>
<feature type="domain" description="NAD-dependent epimerase/dehydratase" evidence="2">
    <location>
        <begin position="3"/>
        <end position="121"/>
    </location>
</feature>
<feature type="domain" description="DUF1731" evidence="3">
    <location>
        <begin position="248"/>
        <end position="295"/>
    </location>
</feature>
<keyword evidence="5" id="KW-1185">Reference proteome</keyword>
<name>A0A4P6Q116_9ACTN</name>
<dbReference type="KEGG" id="strr:EKD16_09860"/>
<evidence type="ECO:0000256" key="1">
    <source>
        <dbReference type="ARBA" id="ARBA00009353"/>
    </source>
</evidence>
<sequence>MRVAITGASGLIGGALARSLTADGHEVQRMVRRPAHDMAEIEWRPSSGYVDTGRLAGADAVVHLAGAPLGPARWTRRYKRLLRDSRVQGTRTLADALAGMDAPPPRLVSGSAVGFYGDTGAARTGEDGPRGRGFLAELVDDWEGAAAPAEEAGIAVAHARTGVVLARSGGLLGTLLPLFRLGLGARLGDGRQYVSRIALEDEVHALRFLLERPGITGPVNLAAPEPVTNADYTRAVARAVRRPAVLAVPGFAMRAALGGFADEAALVSQRVVPERLLTEGYSFRRPELSGALSDIARVPAGAYGGMYE</sequence>
<evidence type="ECO:0000313" key="4">
    <source>
        <dbReference type="EMBL" id="QBI53760.1"/>
    </source>
</evidence>
<dbReference type="InterPro" id="IPR001509">
    <property type="entry name" value="Epimerase_deHydtase"/>
</dbReference>
<dbReference type="AlphaFoldDB" id="A0A4P6Q116"/>
<dbReference type="OrthoDB" id="9801773at2"/>
<dbReference type="Gene3D" id="3.40.50.720">
    <property type="entry name" value="NAD(P)-binding Rossmann-like Domain"/>
    <property type="match status" value="1"/>
</dbReference>
<accession>A0A4P6Q116</accession>
<dbReference type="InterPro" id="IPR010099">
    <property type="entry name" value="SDR39U1"/>
</dbReference>
<dbReference type="NCBIfam" id="TIGR01777">
    <property type="entry name" value="yfcH"/>
    <property type="match status" value="1"/>
</dbReference>
<reference evidence="4 5" key="1">
    <citation type="submission" date="2019-02" db="EMBL/GenBank/DDBJ databases">
        <authorList>
            <person name="Khodamoradi S."/>
            <person name="Hahnke R.L."/>
            <person name="Kaempfer P."/>
            <person name="Schumann P."/>
            <person name="Rohde M."/>
            <person name="Steinert M."/>
            <person name="Luzhetskyy A."/>
            <person name="Wink J."/>
            <person name="Ruckert C."/>
        </authorList>
    </citation>
    <scope>NUCLEOTIDE SEQUENCE [LARGE SCALE GENOMIC DNA]</scope>
    <source>
        <strain evidence="4 5">M2</strain>
    </source>
</reference>
<dbReference type="SUPFAM" id="SSF51735">
    <property type="entry name" value="NAD(P)-binding Rossmann-fold domains"/>
    <property type="match status" value="1"/>
</dbReference>
<dbReference type="Pfam" id="PF08338">
    <property type="entry name" value="DUF1731"/>
    <property type="match status" value="1"/>
</dbReference>
<organism evidence="4 5">
    <name type="scientific">Streptomonospora litoralis</name>
    <dbReference type="NCBI Taxonomy" id="2498135"/>
    <lineage>
        <taxon>Bacteria</taxon>
        <taxon>Bacillati</taxon>
        <taxon>Actinomycetota</taxon>
        <taxon>Actinomycetes</taxon>
        <taxon>Streptosporangiales</taxon>
        <taxon>Nocardiopsidaceae</taxon>
        <taxon>Streptomonospora</taxon>
    </lineage>
</organism>